<dbReference type="AlphaFoldDB" id="A0A1W1VUU7"/>
<sequence>MISFRLSSIGNGSSFRGTGFIVNNKAYFLVTAKHLFCPSSTLDKYSVPSINNLLAEVSILTPDGLIEIHKELLISSDKLSIRYNTYNLSDTKVLDLAVLELNDTPSELKNNAFPLPLLNENLSLNYDGFLKITGFSSKVENCHSILSFKLVKEVQDLLDDSIYYFMFNAEVNLKGISGAPILNYVEDECMNLDGVVVGQNNKHPTIGYGIKAFFIKEIINTYPPQSLGCAE</sequence>
<dbReference type="RefSeq" id="WP_143434927.1">
    <property type="nucleotide sequence ID" value="NZ_FWWW01000075.1"/>
</dbReference>
<reference evidence="1 2" key="1">
    <citation type="submission" date="2017-04" db="EMBL/GenBank/DDBJ databases">
        <authorList>
            <person name="Afonso C.L."/>
            <person name="Miller P.J."/>
            <person name="Scott M.A."/>
            <person name="Spackman E."/>
            <person name="Goraichik I."/>
            <person name="Dimitrov K.M."/>
            <person name="Suarez D.L."/>
            <person name="Swayne D.E."/>
        </authorList>
    </citation>
    <scope>NUCLEOTIDE SEQUENCE [LARGE SCALE GENOMIC DNA]</scope>
    <source>
        <strain evidence="1 2">DSM 11622</strain>
    </source>
</reference>
<accession>A0A1W1VUU7</accession>
<protein>
    <submittedName>
        <fullName evidence="1">Uncharacterized protein</fullName>
    </submittedName>
</protein>
<gene>
    <name evidence="1" type="ORF">SAMN00120144_0302</name>
</gene>
<dbReference type="InterPro" id="IPR009003">
    <property type="entry name" value="Peptidase_S1_PA"/>
</dbReference>
<evidence type="ECO:0000313" key="1">
    <source>
        <dbReference type="EMBL" id="SMB97145.1"/>
    </source>
</evidence>
<dbReference type="EMBL" id="FWWW01000075">
    <property type="protein sequence ID" value="SMB97145.1"/>
    <property type="molecule type" value="Genomic_DNA"/>
</dbReference>
<evidence type="ECO:0000313" key="2">
    <source>
        <dbReference type="Proteomes" id="UP000192266"/>
    </source>
</evidence>
<organism evidence="1 2">
    <name type="scientific">Hymenobacter roseosalivarius DSM 11622</name>
    <dbReference type="NCBI Taxonomy" id="645990"/>
    <lineage>
        <taxon>Bacteria</taxon>
        <taxon>Pseudomonadati</taxon>
        <taxon>Bacteroidota</taxon>
        <taxon>Cytophagia</taxon>
        <taxon>Cytophagales</taxon>
        <taxon>Hymenobacteraceae</taxon>
        <taxon>Hymenobacter</taxon>
    </lineage>
</organism>
<name>A0A1W1VUU7_9BACT</name>
<proteinExistence type="predicted"/>
<dbReference type="SUPFAM" id="SSF50494">
    <property type="entry name" value="Trypsin-like serine proteases"/>
    <property type="match status" value="1"/>
</dbReference>
<dbReference type="Proteomes" id="UP000192266">
    <property type="component" value="Unassembled WGS sequence"/>
</dbReference>
<keyword evidence="2" id="KW-1185">Reference proteome</keyword>
<dbReference type="STRING" id="645990.SAMN00120144_0302"/>